<dbReference type="InterPro" id="IPR032782">
    <property type="entry name" value="KhpB_N"/>
</dbReference>
<feature type="region of interest" description="Disordered" evidence="6">
    <location>
        <begin position="267"/>
        <end position="287"/>
    </location>
</feature>
<evidence type="ECO:0000256" key="2">
    <source>
        <dbReference type="ARBA" id="ARBA00022884"/>
    </source>
</evidence>
<sequence>MQWVETTGKTIDEAKGLALDQLGVAEDDAEFEIIEEPRAGLFGRVKGEARVRARVRPTAVRPKVERRDRRKGREQGEHAASGRGEAGQGSSGQRSAGQQTDTVRPPKGDAAPRQRTPQQRREPAAPVSREESTVTAQQVGEEAKKFLTELVTAFGLDGTVELREDGDDLELTVSGADLGLMVGPRGNTLSAVQDLTRVASQRRLGDHDTRLRVDVGGYRERRREALSRFANQIAEQVISSGEARALEPMSSADRKVIHDVLSENSNVVTRSEGDDPNRRVVIAPANA</sequence>
<feature type="region of interest" description="Disordered" evidence="6">
    <location>
        <begin position="46"/>
        <end position="136"/>
    </location>
</feature>
<dbReference type="GO" id="GO:0003723">
    <property type="term" value="F:RNA binding"/>
    <property type="evidence" value="ECO:0007669"/>
    <property type="project" value="UniProtKB-KW"/>
</dbReference>
<feature type="compositionally biased region" description="Basic and acidic residues" evidence="6">
    <location>
        <begin position="119"/>
        <end position="132"/>
    </location>
</feature>
<dbReference type="PANTHER" id="PTHR35800">
    <property type="entry name" value="PROTEIN JAG"/>
    <property type="match status" value="1"/>
</dbReference>
<evidence type="ECO:0000256" key="6">
    <source>
        <dbReference type="SAM" id="MobiDB-lite"/>
    </source>
</evidence>
<organism evidence="8">
    <name type="scientific">freshwater metagenome</name>
    <dbReference type="NCBI Taxonomy" id="449393"/>
    <lineage>
        <taxon>unclassified sequences</taxon>
        <taxon>metagenomes</taxon>
        <taxon>ecological metagenomes</taxon>
    </lineage>
</organism>
<dbReference type="InterPro" id="IPR015946">
    <property type="entry name" value="KH_dom-like_a/b"/>
</dbReference>
<evidence type="ECO:0000256" key="1">
    <source>
        <dbReference type="ARBA" id="ARBA00022490"/>
    </source>
</evidence>
<dbReference type="CDD" id="cd02644">
    <property type="entry name" value="R3H_jag"/>
    <property type="match status" value="1"/>
</dbReference>
<feature type="compositionally biased region" description="Basic and acidic residues" evidence="6">
    <location>
        <begin position="62"/>
        <end position="77"/>
    </location>
</feature>
<keyword evidence="2" id="KW-0694">RNA-binding</keyword>
<dbReference type="EMBL" id="CAFBLP010000144">
    <property type="protein sequence ID" value="CAB4895922.1"/>
    <property type="molecule type" value="Genomic_DNA"/>
</dbReference>
<proteinExistence type="inferred from homology"/>
<evidence type="ECO:0000256" key="3">
    <source>
        <dbReference type="ARBA" id="ARBA00022960"/>
    </source>
</evidence>
<dbReference type="Gene3D" id="3.30.300.20">
    <property type="match status" value="1"/>
</dbReference>
<gene>
    <name evidence="8" type="ORF">UFOPK3376_03155</name>
</gene>
<keyword evidence="5" id="KW-0961">Cell wall biogenesis/degradation</keyword>
<keyword evidence="4" id="KW-0143">Chaperone</keyword>
<evidence type="ECO:0000259" key="7">
    <source>
        <dbReference type="PROSITE" id="PS51061"/>
    </source>
</evidence>
<dbReference type="InterPro" id="IPR036867">
    <property type="entry name" value="R3H_dom_sf"/>
</dbReference>
<dbReference type="CDD" id="cd02414">
    <property type="entry name" value="KH-II_Jag"/>
    <property type="match status" value="1"/>
</dbReference>
<accession>A0A6J7FJW7</accession>
<evidence type="ECO:0000256" key="5">
    <source>
        <dbReference type="ARBA" id="ARBA00023316"/>
    </source>
</evidence>
<name>A0A6J7FJW7_9ZZZZ</name>
<dbReference type="SUPFAM" id="SSF82708">
    <property type="entry name" value="R3H domain"/>
    <property type="match status" value="1"/>
</dbReference>
<dbReference type="InterPro" id="IPR038247">
    <property type="entry name" value="Jag_N_dom_sf"/>
</dbReference>
<evidence type="ECO:0000256" key="4">
    <source>
        <dbReference type="ARBA" id="ARBA00023186"/>
    </source>
</evidence>
<keyword evidence="1" id="KW-0963">Cytoplasm</keyword>
<dbReference type="InterPro" id="IPR038008">
    <property type="entry name" value="Jag_KH"/>
</dbReference>
<dbReference type="SMART" id="SM01245">
    <property type="entry name" value="Jag_N"/>
    <property type="match status" value="1"/>
</dbReference>
<dbReference type="Gene3D" id="3.30.30.80">
    <property type="entry name" value="probable RNA-binding protein from clostridium symbiosum atcc 14940"/>
    <property type="match status" value="1"/>
</dbReference>
<dbReference type="PROSITE" id="PS51061">
    <property type="entry name" value="R3H"/>
    <property type="match status" value="1"/>
</dbReference>
<dbReference type="GO" id="GO:0008360">
    <property type="term" value="P:regulation of cell shape"/>
    <property type="evidence" value="ECO:0007669"/>
    <property type="project" value="UniProtKB-KW"/>
</dbReference>
<dbReference type="InterPro" id="IPR039247">
    <property type="entry name" value="KhpB"/>
</dbReference>
<dbReference type="HAMAP" id="MF_00867">
    <property type="entry name" value="KhpB"/>
    <property type="match status" value="1"/>
</dbReference>
<dbReference type="AlphaFoldDB" id="A0A6J7FJW7"/>
<dbReference type="GO" id="GO:0071555">
    <property type="term" value="P:cell wall organization"/>
    <property type="evidence" value="ECO:0007669"/>
    <property type="project" value="UniProtKB-KW"/>
</dbReference>
<dbReference type="Gene3D" id="3.30.1370.50">
    <property type="entry name" value="R3H-like domain"/>
    <property type="match status" value="1"/>
</dbReference>
<dbReference type="SMART" id="SM00393">
    <property type="entry name" value="R3H"/>
    <property type="match status" value="1"/>
</dbReference>
<reference evidence="8" key="1">
    <citation type="submission" date="2020-05" db="EMBL/GenBank/DDBJ databases">
        <authorList>
            <person name="Chiriac C."/>
            <person name="Salcher M."/>
            <person name="Ghai R."/>
            <person name="Kavagutti S V."/>
        </authorList>
    </citation>
    <scope>NUCLEOTIDE SEQUENCE</scope>
</reference>
<dbReference type="Pfam" id="PF14804">
    <property type="entry name" value="Jag_N"/>
    <property type="match status" value="1"/>
</dbReference>
<evidence type="ECO:0000313" key="8">
    <source>
        <dbReference type="EMBL" id="CAB4895922.1"/>
    </source>
</evidence>
<dbReference type="InterPro" id="IPR034079">
    <property type="entry name" value="R3H_KhpB"/>
</dbReference>
<dbReference type="Pfam" id="PF01424">
    <property type="entry name" value="R3H"/>
    <property type="match status" value="1"/>
</dbReference>
<dbReference type="InterPro" id="IPR001374">
    <property type="entry name" value="R3H_dom"/>
</dbReference>
<dbReference type="PANTHER" id="PTHR35800:SF1">
    <property type="entry name" value="RNA-BINDING PROTEIN KHPB"/>
    <property type="match status" value="1"/>
</dbReference>
<keyword evidence="3" id="KW-0133">Cell shape</keyword>
<dbReference type="NCBIfam" id="NF041568">
    <property type="entry name" value="Jag_EloR"/>
    <property type="match status" value="1"/>
</dbReference>
<feature type="domain" description="R3H" evidence="7">
    <location>
        <begin position="220"/>
        <end position="286"/>
    </location>
</feature>
<protein>
    <submittedName>
        <fullName evidence="8">Unannotated protein</fullName>
    </submittedName>
</protein>